<sequence>MNRQDDSANLHSVQTLDEALLRKLSEIEQEQIPERLLELARELQDALRARNGKGLP</sequence>
<dbReference type="Proteomes" id="UP001652542">
    <property type="component" value="Unassembled WGS sequence"/>
</dbReference>
<keyword evidence="2" id="KW-1185">Reference proteome</keyword>
<gene>
    <name evidence="1" type="ORF">OEW28_08485</name>
</gene>
<evidence type="ECO:0008006" key="3">
    <source>
        <dbReference type="Google" id="ProtNLM"/>
    </source>
</evidence>
<evidence type="ECO:0000313" key="1">
    <source>
        <dbReference type="EMBL" id="MCV2868663.1"/>
    </source>
</evidence>
<accession>A0ABT2ZBZ0</accession>
<proteinExistence type="predicted"/>
<protein>
    <recommendedName>
        <fullName evidence="3">Anti-sigma factor NepR domain-containing protein</fullName>
    </recommendedName>
</protein>
<dbReference type="RefSeq" id="WP_263734259.1">
    <property type="nucleotide sequence ID" value="NZ_JAOWKY010000001.1"/>
</dbReference>
<comment type="caution">
    <text evidence="1">The sequence shown here is derived from an EMBL/GenBank/DDBJ whole genome shotgun (WGS) entry which is preliminary data.</text>
</comment>
<reference evidence="1 2" key="1">
    <citation type="submission" date="2022-10" db="EMBL/GenBank/DDBJ databases">
        <title>Defluviimonas sp. nov., isolated from ocean surface water.</title>
        <authorList>
            <person name="He W."/>
            <person name="Wang L."/>
            <person name="Zhang D.-F."/>
        </authorList>
    </citation>
    <scope>NUCLEOTIDE SEQUENCE [LARGE SCALE GENOMIC DNA]</scope>
    <source>
        <strain evidence="1 2">WL0002</strain>
    </source>
</reference>
<dbReference type="EMBL" id="JAOWKY010000001">
    <property type="protein sequence ID" value="MCV2868663.1"/>
    <property type="molecule type" value="Genomic_DNA"/>
</dbReference>
<name>A0ABT2ZBZ0_9RHOB</name>
<organism evidence="1 2">
    <name type="scientific">Albidovulum marisflavi</name>
    <dbReference type="NCBI Taxonomy" id="2984159"/>
    <lineage>
        <taxon>Bacteria</taxon>
        <taxon>Pseudomonadati</taxon>
        <taxon>Pseudomonadota</taxon>
        <taxon>Alphaproteobacteria</taxon>
        <taxon>Rhodobacterales</taxon>
        <taxon>Paracoccaceae</taxon>
        <taxon>Albidovulum</taxon>
    </lineage>
</organism>
<evidence type="ECO:0000313" key="2">
    <source>
        <dbReference type="Proteomes" id="UP001652542"/>
    </source>
</evidence>